<dbReference type="GO" id="GO:0005840">
    <property type="term" value="C:ribosome"/>
    <property type="evidence" value="ECO:0007669"/>
    <property type="project" value="UniProtKB-KW"/>
</dbReference>
<dbReference type="PROSITE" id="PS50126">
    <property type="entry name" value="S1"/>
    <property type="match status" value="2"/>
</dbReference>
<comment type="similarity">
    <text evidence="1">Belongs to the bacterial ribosomal protein bS1 family.</text>
</comment>
<keyword evidence="3" id="KW-0687">Ribonucleoprotein</keyword>
<evidence type="ECO:0000256" key="3">
    <source>
        <dbReference type="ARBA" id="ARBA00023274"/>
    </source>
</evidence>
<reference evidence="5" key="1">
    <citation type="submission" date="2020-10" db="EMBL/GenBank/DDBJ databases">
        <authorList>
            <person name="Gilroy R."/>
        </authorList>
    </citation>
    <scope>NUCLEOTIDE SEQUENCE</scope>
    <source>
        <strain evidence="5">CHK157-1446</strain>
    </source>
</reference>
<dbReference type="InterPro" id="IPR050437">
    <property type="entry name" value="Ribos_protein_bS1-like"/>
</dbReference>
<name>A0A9D1EP19_9FIRM</name>
<dbReference type="GO" id="GO:0003729">
    <property type="term" value="F:mRNA binding"/>
    <property type="evidence" value="ECO:0007669"/>
    <property type="project" value="TreeGrafter"/>
</dbReference>
<dbReference type="GO" id="GO:0003735">
    <property type="term" value="F:structural constituent of ribosome"/>
    <property type="evidence" value="ECO:0007669"/>
    <property type="project" value="TreeGrafter"/>
</dbReference>
<dbReference type="PANTHER" id="PTHR10724:SF7">
    <property type="entry name" value="SMALL RIBOSOMAL SUBUNIT PROTEIN BS1C"/>
    <property type="match status" value="1"/>
</dbReference>
<dbReference type="EMBL" id="DVIR01000034">
    <property type="protein sequence ID" value="HIS24472.1"/>
    <property type="molecule type" value="Genomic_DNA"/>
</dbReference>
<protein>
    <submittedName>
        <fullName evidence="5">30S ribosomal protein S1</fullName>
    </submittedName>
</protein>
<dbReference type="InterPro" id="IPR003029">
    <property type="entry name" value="S1_domain"/>
</dbReference>
<evidence type="ECO:0000313" key="5">
    <source>
        <dbReference type="EMBL" id="HIS24472.1"/>
    </source>
</evidence>
<reference evidence="5" key="2">
    <citation type="journal article" date="2021" name="PeerJ">
        <title>Extensive microbial diversity within the chicken gut microbiome revealed by metagenomics and culture.</title>
        <authorList>
            <person name="Gilroy R."/>
            <person name="Ravi A."/>
            <person name="Getino M."/>
            <person name="Pursley I."/>
            <person name="Horton D.L."/>
            <person name="Alikhan N.F."/>
            <person name="Baker D."/>
            <person name="Gharbi K."/>
            <person name="Hall N."/>
            <person name="Watson M."/>
            <person name="Adriaenssens E.M."/>
            <person name="Foster-Nyarko E."/>
            <person name="Jarju S."/>
            <person name="Secka A."/>
            <person name="Antonio M."/>
            <person name="Oren A."/>
            <person name="Chaudhuri R.R."/>
            <person name="La Ragione R."/>
            <person name="Hildebrand F."/>
            <person name="Pallen M.J."/>
        </authorList>
    </citation>
    <scope>NUCLEOTIDE SEQUENCE</scope>
    <source>
        <strain evidence="5">CHK157-1446</strain>
    </source>
</reference>
<dbReference type="AlphaFoldDB" id="A0A9D1EP19"/>
<evidence type="ECO:0000256" key="2">
    <source>
        <dbReference type="ARBA" id="ARBA00022980"/>
    </source>
</evidence>
<dbReference type="Pfam" id="PF00575">
    <property type="entry name" value="S1"/>
    <property type="match status" value="1"/>
</dbReference>
<dbReference type="SUPFAM" id="SSF50249">
    <property type="entry name" value="Nucleic acid-binding proteins"/>
    <property type="match status" value="2"/>
</dbReference>
<feature type="domain" description="S1 motif" evidence="4">
    <location>
        <begin position="208"/>
        <end position="234"/>
    </location>
</feature>
<dbReference type="Proteomes" id="UP000823982">
    <property type="component" value="Unassembled WGS sequence"/>
</dbReference>
<dbReference type="PANTHER" id="PTHR10724">
    <property type="entry name" value="30S RIBOSOMAL PROTEIN S1"/>
    <property type="match status" value="1"/>
</dbReference>
<accession>A0A9D1EP19</accession>
<feature type="domain" description="S1 motif" evidence="4">
    <location>
        <begin position="125"/>
        <end position="192"/>
    </location>
</feature>
<keyword evidence="2 5" id="KW-0689">Ribosomal protein</keyword>
<dbReference type="GO" id="GO:0006412">
    <property type="term" value="P:translation"/>
    <property type="evidence" value="ECO:0007669"/>
    <property type="project" value="TreeGrafter"/>
</dbReference>
<gene>
    <name evidence="5" type="ORF">IAD01_03615</name>
</gene>
<proteinExistence type="inferred from homology"/>
<comment type="caution">
    <text evidence="5">The sequence shown here is derived from an EMBL/GenBank/DDBJ whole genome shotgun (WGS) entry which is preliminary data.</text>
</comment>
<evidence type="ECO:0000256" key="1">
    <source>
        <dbReference type="ARBA" id="ARBA00006767"/>
    </source>
</evidence>
<evidence type="ECO:0000313" key="6">
    <source>
        <dbReference type="Proteomes" id="UP000823982"/>
    </source>
</evidence>
<sequence>MVRYLPEGSLINTLENNRYLNNVSSLAFAMENGIILEAKAEMCTKEHDLVVNLPCIKGYMPREEACIGVKEGKTKDIAIISRVGKAVCFVVKELCERNGETVALLSRSDAQKMCIDNYLSQLVPGDVIDARVTHIEPFGCFVDIGCGIPSMISIDEISVSRISSPADRFDIDQMIKVVFKRCDKDMYYITHKELLGTWLENADMFCAGETVSGIIRSVESYGIFVELAPNLAGLAEPGANVAVGQSASVYIKSINPQKMKIKLIIVDSSESVPAEKKPLKYFITSGRIRRWRYSPECCPRSIETVF</sequence>
<evidence type="ECO:0000259" key="4">
    <source>
        <dbReference type="PROSITE" id="PS50126"/>
    </source>
</evidence>
<dbReference type="Gene3D" id="2.40.50.140">
    <property type="entry name" value="Nucleic acid-binding proteins"/>
    <property type="match status" value="2"/>
</dbReference>
<dbReference type="InterPro" id="IPR012340">
    <property type="entry name" value="NA-bd_OB-fold"/>
</dbReference>
<dbReference type="GO" id="GO:1990904">
    <property type="term" value="C:ribonucleoprotein complex"/>
    <property type="evidence" value="ECO:0007669"/>
    <property type="project" value="UniProtKB-KW"/>
</dbReference>
<dbReference type="SMART" id="SM00316">
    <property type="entry name" value="S1"/>
    <property type="match status" value="3"/>
</dbReference>
<organism evidence="5 6">
    <name type="scientific">Candidatus Faeciplasma gallinarum</name>
    <dbReference type="NCBI Taxonomy" id="2840799"/>
    <lineage>
        <taxon>Bacteria</taxon>
        <taxon>Bacillati</taxon>
        <taxon>Bacillota</taxon>
        <taxon>Clostridia</taxon>
        <taxon>Eubacteriales</taxon>
        <taxon>Oscillospiraceae</taxon>
        <taxon>Oscillospiraceae incertae sedis</taxon>
        <taxon>Candidatus Faeciplasma</taxon>
    </lineage>
</organism>